<dbReference type="PANTHER" id="PTHR33112">
    <property type="entry name" value="DOMAIN PROTEIN, PUTATIVE-RELATED"/>
    <property type="match status" value="1"/>
</dbReference>
<gene>
    <name evidence="2" type="ORF">HYFRA_00007522</name>
</gene>
<proteinExistence type="predicted"/>
<evidence type="ECO:0000313" key="2">
    <source>
        <dbReference type="EMBL" id="CAG8952810.1"/>
    </source>
</evidence>
<dbReference type="PANTHER" id="PTHR33112:SF10">
    <property type="entry name" value="TOL"/>
    <property type="match status" value="1"/>
</dbReference>
<dbReference type="Pfam" id="PF06985">
    <property type="entry name" value="HET"/>
    <property type="match status" value="1"/>
</dbReference>
<dbReference type="Proteomes" id="UP000696280">
    <property type="component" value="Unassembled WGS sequence"/>
</dbReference>
<organism evidence="2 3">
    <name type="scientific">Hymenoscyphus fraxineus</name>
    <dbReference type="NCBI Taxonomy" id="746836"/>
    <lineage>
        <taxon>Eukaryota</taxon>
        <taxon>Fungi</taxon>
        <taxon>Dikarya</taxon>
        <taxon>Ascomycota</taxon>
        <taxon>Pezizomycotina</taxon>
        <taxon>Leotiomycetes</taxon>
        <taxon>Helotiales</taxon>
        <taxon>Helotiaceae</taxon>
        <taxon>Hymenoscyphus</taxon>
    </lineage>
</organism>
<evidence type="ECO:0000259" key="1">
    <source>
        <dbReference type="Pfam" id="PF06985"/>
    </source>
</evidence>
<dbReference type="EMBL" id="CAJVRL010000048">
    <property type="protein sequence ID" value="CAG8952810.1"/>
    <property type="molecule type" value="Genomic_DNA"/>
</dbReference>
<evidence type="ECO:0000313" key="3">
    <source>
        <dbReference type="Proteomes" id="UP000696280"/>
    </source>
</evidence>
<dbReference type="InterPro" id="IPR010730">
    <property type="entry name" value="HET"/>
</dbReference>
<comment type="caution">
    <text evidence="2">The sequence shown here is derived from an EMBL/GenBank/DDBJ whole genome shotgun (WGS) entry which is preliminary data.</text>
</comment>
<feature type="domain" description="Heterokaryon incompatibility" evidence="1">
    <location>
        <begin position="210"/>
        <end position="371"/>
    </location>
</feature>
<keyword evidence="3" id="KW-1185">Reference proteome</keyword>
<sequence>MICETCYAMLRGHVGGQWRGTYDLHFRHHNDRSSLENSNIMNCGICRCIYAELCAYEGKDQYKVTKTASHGKQLMSAFLSAISGPEWDRDRGQNAFRLDFKFKELAKVGTFVLKESTESYSTRHTPFAKTTSSDEVLELAKRWIKNCDTNHRGNCSGDNTRYPTRLIDLYPSGLRCRMKNGAGQQSREHKSNGVSLVLKENIPMSKGYYYVTLSHCWGEGKMIKLESHNLEDFQRGIKLDLLPATFKDAIDFARRLGGKVKYIWIDSLCIIQGNTKAARDDWLSESLQMYEIYRNSYCNLSATAAIDGRQGMYRKRKPSQLWENETMLSSKGIPGLASSNSVHRCTIMDLNFWEKNVDEAPVNRRGWVLQERLLAPRVIHFCEKEIAWECHQMDAAESWPDGLPDFQLRAGGVIRGGRLKHLTSTGFEQGDETQEKIDLNGKDRDNSRLVKKYEPWKRVVEKYSRTKLTNAADKLIALSGIARMMAINFGKDNQYIAGLWRRGLESQLLWRVDPIYENGQFYYRSSRPHDSLGNAVKEYIAPSFSWAAVEAENGIIYANSTEGELHISIESVDINCGDSNNEFGLLNEGTSIMVSGIMKKIELTRPREYDQDQYRWKLAIESGSKEFGNVCLDAPEDDEKSFKILGPEGRMYCLPTRTDLGGYLICLLLQAVEEGSKSFRRIGLTRIPSYISGREVVLSHSDSGSNELATCDWDAESGRHSIFLI</sequence>
<dbReference type="AlphaFoldDB" id="A0A9N9KRI6"/>
<protein>
    <recommendedName>
        <fullName evidence="1">Heterokaryon incompatibility domain-containing protein</fullName>
    </recommendedName>
</protein>
<reference evidence="2" key="1">
    <citation type="submission" date="2021-07" db="EMBL/GenBank/DDBJ databases">
        <authorList>
            <person name="Durling M."/>
        </authorList>
    </citation>
    <scope>NUCLEOTIDE SEQUENCE</scope>
</reference>
<dbReference type="OrthoDB" id="5362512at2759"/>
<accession>A0A9N9KRI6</accession>
<name>A0A9N9KRI6_9HELO</name>